<dbReference type="InterPro" id="IPR009668">
    <property type="entry name" value="RNA_pol-assoc_fac_A49-like"/>
</dbReference>
<dbReference type="AlphaFoldDB" id="A0A875S6X0"/>
<comment type="subcellular location">
    <subcellularLocation>
        <location evidence="1">Nucleus</location>
        <location evidence="1">Nucleolus</location>
    </subcellularLocation>
</comment>
<accession>A0A875S6X0</accession>
<evidence type="ECO:0000256" key="3">
    <source>
        <dbReference type="ARBA" id="ARBA00022478"/>
    </source>
</evidence>
<evidence type="ECO:0000256" key="5">
    <source>
        <dbReference type="ARBA" id="ARBA00023242"/>
    </source>
</evidence>
<dbReference type="Pfam" id="PF06870">
    <property type="entry name" value="RNA_pol_I_A49"/>
    <property type="match status" value="1"/>
</dbReference>
<keyword evidence="4" id="KW-0804">Transcription</keyword>
<evidence type="ECO:0000256" key="4">
    <source>
        <dbReference type="ARBA" id="ARBA00023163"/>
    </source>
</evidence>
<dbReference type="GO" id="GO:0006351">
    <property type="term" value="P:DNA-templated transcription"/>
    <property type="evidence" value="ECO:0007669"/>
    <property type="project" value="InterPro"/>
</dbReference>
<evidence type="ECO:0000313" key="6">
    <source>
        <dbReference type="EMBL" id="QPG76683.1"/>
    </source>
</evidence>
<dbReference type="GO" id="GO:0003677">
    <property type="term" value="F:DNA binding"/>
    <property type="evidence" value="ECO:0007669"/>
    <property type="project" value="InterPro"/>
</dbReference>
<reference evidence="6" key="1">
    <citation type="submission" date="2020-10" db="EMBL/GenBank/DDBJ databases">
        <authorList>
            <person name="Roach M.J.R."/>
        </authorList>
    </citation>
    <scope>NUCLEOTIDE SEQUENCE</scope>
    <source>
        <strain evidence="6">CBS 1945</strain>
    </source>
</reference>
<proteinExistence type="inferred from homology"/>
<dbReference type="GO" id="GO:0000428">
    <property type="term" value="C:DNA-directed RNA polymerase complex"/>
    <property type="evidence" value="ECO:0007669"/>
    <property type="project" value="UniProtKB-KW"/>
</dbReference>
<dbReference type="KEGG" id="bnn:FOA43_004077"/>
<keyword evidence="5" id="KW-0539">Nucleus</keyword>
<dbReference type="EMBL" id="CP064815">
    <property type="protein sequence ID" value="QPG76683.1"/>
    <property type="molecule type" value="Genomic_DNA"/>
</dbReference>
<protein>
    <submittedName>
        <fullName evidence="6">Uncharacterized protein</fullName>
    </submittedName>
</protein>
<dbReference type="OrthoDB" id="532500at2759"/>
<dbReference type="GO" id="GO:0005730">
    <property type="term" value="C:nucleolus"/>
    <property type="evidence" value="ECO:0007669"/>
    <property type="project" value="UniProtKB-SubCell"/>
</dbReference>
<evidence type="ECO:0000256" key="1">
    <source>
        <dbReference type="ARBA" id="ARBA00004604"/>
    </source>
</evidence>
<comment type="similarity">
    <text evidence="2">Belongs to the eukaryotic RPA49/POLR1E RNA polymerase subunit family.</text>
</comment>
<dbReference type="RefSeq" id="XP_038780248.1">
    <property type="nucleotide sequence ID" value="XM_038924320.1"/>
</dbReference>
<sequence>MTQETADAAVQISVSSSSHKRSDTILASFMNGIHVPESTNFELYQHKKRKLNDVILHGENDTLVYNGSLQNGEDLPEGDGDYCLGIFDPIHRSLKLVKTKLIPSRTQSKKSLKAKENYQDISKLTYNDKRNRLGEEFGTSRAKKALNSFKKNRVDATKLAENELDIAESIQKTTVNIPDRAQLTDMMEEQNRLIPPYNKDALNVEDVYPLEGIISSKELNVIRVDSLLSGIQDGTDAKKLLETLPYFPEDSNYLLGRLLSIAKDDVNAKLKLQMLYYLSVLLAIFTYRKQKIVVKLSESFNNQPPTLLLETCLSKFSDYDGYRKSFYIDPMNEDRLISYMLVLMLKLDDYSVAISPLAHELSLKPSRLSSLLRSLGCVNKMATFDQREVLGVPKSSKGFKVSLLKVPFKLPSMAVRQRKQTSGNKH</sequence>
<keyword evidence="3" id="KW-0240">DNA-directed RNA polymerase</keyword>
<organism evidence="6 7">
    <name type="scientific">Eeniella nana</name>
    <name type="common">Yeast</name>
    <name type="synonym">Brettanomyces nanus</name>
    <dbReference type="NCBI Taxonomy" id="13502"/>
    <lineage>
        <taxon>Eukaryota</taxon>
        <taxon>Fungi</taxon>
        <taxon>Dikarya</taxon>
        <taxon>Ascomycota</taxon>
        <taxon>Saccharomycotina</taxon>
        <taxon>Pichiomycetes</taxon>
        <taxon>Pichiales</taxon>
        <taxon>Pichiaceae</taxon>
        <taxon>Brettanomyces</taxon>
    </lineage>
</organism>
<dbReference type="Proteomes" id="UP000662931">
    <property type="component" value="Chromosome 4"/>
</dbReference>
<gene>
    <name evidence="6" type="ORF">FOA43_004077</name>
</gene>
<dbReference type="PANTHER" id="PTHR14440">
    <property type="entry name" value="DNA-DIRECTED RNA POLYMERASE I SUBUNIT RPA49"/>
    <property type="match status" value="1"/>
</dbReference>
<evidence type="ECO:0000313" key="7">
    <source>
        <dbReference type="Proteomes" id="UP000662931"/>
    </source>
</evidence>
<evidence type="ECO:0000256" key="2">
    <source>
        <dbReference type="ARBA" id="ARBA00009430"/>
    </source>
</evidence>
<dbReference type="GeneID" id="62197477"/>
<name>A0A875S6X0_EENNA</name>
<keyword evidence="7" id="KW-1185">Reference proteome</keyword>